<organism evidence="1 2">
    <name type="scientific">Mycena rosella</name>
    <name type="common">Pink bonnet</name>
    <name type="synonym">Agaricus rosellus</name>
    <dbReference type="NCBI Taxonomy" id="1033263"/>
    <lineage>
        <taxon>Eukaryota</taxon>
        <taxon>Fungi</taxon>
        <taxon>Dikarya</taxon>
        <taxon>Basidiomycota</taxon>
        <taxon>Agaricomycotina</taxon>
        <taxon>Agaricomycetes</taxon>
        <taxon>Agaricomycetidae</taxon>
        <taxon>Agaricales</taxon>
        <taxon>Marasmiineae</taxon>
        <taxon>Mycenaceae</taxon>
        <taxon>Mycena</taxon>
    </lineage>
</organism>
<sequence length="92" mass="10083">FCQAYKIKECRRHGEAGSVNLADVVAEREQMGGILSKFHLTTASISMKLAFAPPDRGLSIKQMSGKKCSKFRITIGFACNASGTEKLEPIYI</sequence>
<evidence type="ECO:0000313" key="1">
    <source>
        <dbReference type="EMBL" id="KAJ7639593.1"/>
    </source>
</evidence>
<feature type="non-terminal residue" evidence="1">
    <location>
        <position position="92"/>
    </location>
</feature>
<dbReference type="EMBL" id="JARKIE010000440">
    <property type="protein sequence ID" value="KAJ7639593.1"/>
    <property type="molecule type" value="Genomic_DNA"/>
</dbReference>
<gene>
    <name evidence="1" type="ORF">B0H17DRAFT_846192</name>
</gene>
<feature type="non-terminal residue" evidence="1">
    <location>
        <position position="1"/>
    </location>
</feature>
<protein>
    <submittedName>
        <fullName evidence="1">Uncharacterized protein</fullName>
    </submittedName>
</protein>
<comment type="caution">
    <text evidence="1">The sequence shown here is derived from an EMBL/GenBank/DDBJ whole genome shotgun (WGS) entry which is preliminary data.</text>
</comment>
<proteinExistence type="predicted"/>
<dbReference type="AlphaFoldDB" id="A0AAD7C618"/>
<name>A0AAD7C618_MYCRO</name>
<dbReference type="Proteomes" id="UP001221757">
    <property type="component" value="Unassembled WGS sequence"/>
</dbReference>
<evidence type="ECO:0000313" key="2">
    <source>
        <dbReference type="Proteomes" id="UP001221757"/>
    </source>
</evidence>
<reference evidence="1" key="1">
    <citation type="submission" date="2023-03" db="EMBL/GenBank/DDBJ databases">
        <title>Massive genome expansion in bonnet fungi (Mycena s.s.) driven by repeated elements and novel gene families across ecological guilds.</title>
        <authorList>
            <consortium name="Lawrence Berkeley National Laboratory"/>
            <person name="Harder C.B."/>
            <person name="Miyauchi S."/>
            <person name="Viragh M."/>
            <person name="Kuo A."/>
            <person name="Thoen E."/>
            <person name="Andreopoulos B."/>
            <person name="Lu D."/>
            <person name="Skrede I."/>
            <person name="Drula E."/>
            <person name="Henrissat B."/>
            <person name="Morin E."/>
            <person name="Kohler A."/>
            <person name="Barry K."/>
            <person name="LaButti K."/>
            <person name="Morin E."/>
            <person name="Salamov A."/>
            <person name="Lipzen A."/>
            <person name="Mereny Z."/>
            <person name="Hegedus B."/>
            <person name="Baldrian P."/>
            <person name="Stursova M."/>
            <person name="Weitz H."/>
            <person name="Taylor A."/>
            <person name="Grigoriev I.V."/>
            <person name="Nagy L.G."/>
            <person name="Martin F."/>
            <person name="Kauserud H."/>
        </authorList>
    </citation>
    <scope>NUCLEOTIDE SEQUENCE</scope>
    <source>
        <strain evidence="1">CBHHK067</strain>
    </source>
</reference>
<accession>A0AAD7C618</accession>
<keyword evidence="2" id="KW-1185">Reference proteome</keyword>